<feature type="region of interest" description="Disordered" evidence="1">
    <location>
        <begin position="1"/>
        <end position="44"/>
    </location>
</feature>
<proteinExistence type="predicted"/>
<feature type="compositionally biased region" description="Basic and acidic residues" evidence="1">
    <location>
        <begin position="209"/>
        <end position="219"/>
    </location>
</feature>
<feature type="compositionally biased region" description="Basic and acidic residues" evidence="1">
    <location>
        <begin position="189"/>
        <end position="200"/>
    </location>
</feature>
<dbReference type="EMBL" id="KV407464">
    <property type="protein sequence ID" value="KZF20034.1"/>
    <property type="molecule type" value="Genomic_DNA"/>
</dbReference>
<gene>
    <name evidence="3" type="ORF">L228DRAFT_34106</name>
</gene>
<dbReference type="InterPro" id="IPR055936">
    <property type="entry name" value="DUF7514"/>
</dbReference>
<feature type="region of interest" description="Disordered" evidence="1">
    <location>
        <begin position="422"/>
        <end position="495"/>
    </location>
</feature>
<feature type="compositionally biased region" description="Polar residues" evidence="1">
    <location>
        <begin position="337"/>
        <end position="353"/>
    </location>
</feature>
<dbReference type="InParanoid" id="A0A165A6U2"/>
<evidence type="ECO:0000256" key="1">
    <source>
        <dbReference type="SAM" id="MobiDB-lite"/>
    </source>
</evidence>
<feature type="region of interest" description="Disordered" evidence="1">
    <location>
        <begin position="186"/>
        <end position="409"/>
    </location>
</feature>
<keyword evidence="4" id="KW-1185">Reference proteome</keyword>
<dbReference type="Proteomes" id="UP000076632">
    <property type="component" value="Unassembled WGS sequence"/>
</dbReference>
<dbReference type="Pfam" id="PF24355">
    <property type="entry name" value="DUF7514"/>
    <property type="match status" value="1"/>
</dbReference>
<dbReference type="GeneID" id="28901636"/>
<dbReference type="OrthoDB" id="5413703at2759"/>
<dbReference type="STRING" id="1328760.A0A165A6U2"/>
<evidence type="ECO:0000313" key="4">
    <source>
        <dbReference type="Proteomes" id="UP000076632"/>
    </source>
</evidence>
<feature type="compositionally biased region" description="Pro residues" evidence="1">
    <location>
        <begin position="254"/>
        <end position="263"/>
    </location>
</feature>
<protein>
    <recommendedName>
        <fullName evidence="2">DUF7514 domain-containing protein</fullName>
    </recommendedName>
</protein>
<sequence>MSASQSSPKDIPSARFTERRTSPRQNVESGYTRPSKPASAPVPVGEETTLEKIWGRLFDEAGHPTARLGEFLRGLAVHLIEDYEPKKSLVVTPVKMAKFYDAVQLKDDVFNWQMIFQKMSNSDISHLYRDLGCQHHLVQERHDEAPHVPGLTPHGFERWMTLLIQVQPDDEHERLAKAVLNMPISNADKPTERFPKEISRRLFPAEPDPQTRDRFERTVKINSESSRAPPKGSSSYESPLPPPPPRTSGEPKVKPVPPPPSTMPPGFEERERKPYGKTPATTSLSSAPVFETSIDGNETDAPEQLAQPLERERKPYSAAPGGGKLYDDTIKSRPGRANSTSSKTRPVPINTSGGRAGEVPIPEAPPARNSTSAHPPHLGGGQRRPRTPSIGTHDYRHSEGDLLGYQATVPFDLDEDNRRYAREAERRNNEWARKQAEEEARIYESPRDRERYDRASDFGPRRGYEDDWYRGASGGRGSGSGSGYEYSAPYPPSYR</sequence>
<name>A0A165A6U2_XYLHT</name>
<organism evidence="3 4">
    <name type="scientific">Xylona heveae (strain CBS 132557 / TC161)</name>
    <dbReference type="NCBI Taxonomy" id="1328760"/>
    <lineage>
        <taxon>Eukaryota</taxon>
        <taxon>Fungi</taxon>
        <taxon>Dikarya</taxon>
        <taxon>Ascomycota</taxon>
        <taxon>Pezizomycotina</taxon>
        <taxon>Xylonomycetes</taxon>
        <taxon>Xylonales</taxon>
        <taxon>Xylonaceae</taxon>
        <taxon>Xylona</taxon>
    </lineage>
</organism>
<feature type="compositionally biased region" description="Gly residues" evidence="1">
    <location>
        <begin position="472"/>
        <end position="482"/>
    </location>
</feature>
<accession>A0A165A6U2</accession>
<dbReference type="PANTHER" id="PTHR39611">
    <property type="entry name" value="HYDROXYPROLINE-RICH GLYCOPROTEIN DZ-HRGP-RELATED"/>
    <property type="match status" value="1"/>
</dbReference>
<feature type="domain" description="DUF7514" evidence="2">
    <location>
        <begin position="55"/>
        <end position="217"/>
    </location>
</feature>
<dbReference type="RefSeq" id="XP_018185589.1">
    <property type="nucleotide sequence ID" value="XM_018336499.1"/>
</dbReference>
<feature type="compositionally biased region" description="Basic and acidic residues" evidence="1">
    <location>
        <begin position="422"/>
        <end position="469"/>
    </location>
</feature>
<dbReference type="AlphaFoldDB" id="A0A165A6U2"/>
<evidence type="ECO:0000259" key="2">
    <source>
        <dbReference type="Pfam" id="PF24355"/>
    </source>
</evidence>
<evidence type="ECO:0000313" key="3">
    <source>
        <dbReference type="EMBL" id="KZF20034.1"/>
    </source>
</evidence>
<reference evidence="3 4" key="1">
    <citation type="journal article" date="2016" name="Fungal Biol.">
        <title>The genome of Xylona heveae provides a window into fungal endophytism.</title>
        <authorList>
            <person name="Gazis R."/>
            <person name="Kuo A."/>
            <person name="Riley R."/>
            <person name="LaButti K."/>
            <person name="Lipzen A."/>
            <person name="Lin J."/>
            <person name="Amirebrahimi M."/>
            <person name="Hesse C.N."/>
            <person name="Spatafora J.W."/>
            <person name="Henrissat B."/>
            <person name="Hainaut M."/>
            <person name="Grigoriev I.V."/>
            <person name="Hibbett D.S."/>
        </authorList>
    </citation>
    <scope>NUCLEOTIDE SEQUENCE [LARGE SCALE GENOMIC DNA]</scope>
    <source>
        <strain evidence="3 4">TC161</strain>
    </source>
</reference>
<dbReference type="OMA" id="EARIYES"/>
<dbReference type="PANTHER" id="PTHR39611:SF1">
    <property type="entry name" value="HYDROXYPROLINE-RICH GLYCOPROTEIN DZ-HRGP"/>
    <property type="match status" value="1"/>
</dbReference>